<sequence>MHSTPGKLILLCFIVFLCEIQGKKFKEDEKPKWAKKDIRDYSDADMERLLDQWEEDEEPLEPDELPEHLRPQPSIDFSKVDMSNPENLLKLTKKGKTLMMFVSTEDHLTREQTEELTKLWQTGLWNNHIQAERYIIDDNRAIFMFKDGALAWEAKDFLIEQENCKQVDIENKVYKGKYGKDSESSTETKDEL</sequence>
<dbReference type="GO" id="GO:0006457">
    <property type="term" value="P:protein folding"/>
    <property type="evidence" value="ECO:0007669"/>
    <property type="project" value="InterPro"/>
</dbReference>
<keyword evidence="3" id="KW-0879">Wnt signaling pathway</keyword>
<comment type="similarity">
    <text evidence="2">Belongs to the MESD family.</text>
</comment>
<comment type="caution">
    <text evidence="8">The sequence shown here is derived from an EMBL/GenBank/DDBJ whole genome shotgun (WGS) entry which is preliminary data.</text>
</comment>
<reference evidence="8" key="1">
    <citation type="journal article" date="2024" name="Gigascience">
        <title>Chromosome-level genome of the poultry shaft louse Menopon gallinae provides insight into the host-switching and adaptive evolution of parasitic lice.</title>
        <authorList>
            <person name="Xu Y."/>
            <person name="Ma L."/>
            <person name="Liu S."/>
            <person name="Liang Y."/>
            <person name="Liu Q."/>
            <person name="He Z."/>
            <person name="Tian L."/>
            <person name="Duan Y."/>
            <person name="Cai W."/>
            <person name="Li H."/>
            <person name="Song F."/>
        </authorList>
    </citation>
    <scope>NUCLEOTIDE SEQUENCE</scope>
    <source>
        <strain evidence="8">Cailab_2023a</strain>
    </source>
</reference>
<keyword evidence="5" id="KW-0256">Endoplasmic reticulum</keyword>
<evidence type="ECO:0000256" key="2">
    <source>
        <dbReference type="ARBA" id="ARBA00011068"/>
    </source>
</evidence>
<dbReference type="PANTHER" id="PTHR17600:SF2">
    <property type="entry name" value="LRP CHAPERONE MESD"/>
    <property type="match status" value="1"/>
</dbReference>
<dbReference type="EMBL" id="JARGDH010000004">
    <property type="protein sequence ID" value="KAL0271211.1"/>
    <property type="molecule type" value="Genomic_DNA"/>
</dbReference>
<keyword evidence="6" id="KW-0143">Chaperone</keyword>
<gene>
    <name evidence="8" type="ORF">PYX00_008381</name>
</gene>
<proteinExistence type="inferred from homology"/>
<dbReference type="PANTHER" id="PTHR17600">
    <property type="entry name" value="MESODERM DEVELOPMENT CANDIDATE 2"/>
    <property type="match status" value="1"/>
</dbReference>
<evidence type="ECO:0000256" key="3">
    <source>
        <dbReference type="ARBA" id="ARBA00022687"/>
    </source>
</evidence>
<accession>A0AAW2HP18</accession>
<evidence type="ECO:0000256" key="5">
    <source>
        <dbReference type="ARBA" id="ARBA00022824"/>
    </source>
</evidence>
<dbReference type="Gene3D" id="3.30.70.260">
    <property type="match status" value="1"/>
</dbReference>
<evidence type="ECO:0000256" key="4">
    <source>
        <dbReference type="ARBA" id="ARBA00022729"/>
    </source>
</evidence>
<protein>
    <recommendedName>
        <fullName evidence="9">LDLR chaperone boca</fullName>
    </recommendedName>
</protein>
<name>A0AAW2HP18_9NEOP</name>
<feature type="chain" id="PRO_5043878735" description="LDLR chaperone boca" evidence="7">
    <location>
        <begin position="23"/>
        <end position="192"/>
    </location>
</feature>
<dbReference type="InterPro" id="IPR019330">
    <property type="entry name" value="MESD"/>
</dbReference>
<evidence type="ECO:0000313" key="8">
    <source>
        <dbReference type="EMBL" id="KAL0271211.1"/>
    </source>
</evidence>
<dbReference type="Gene3D" id="6.10.250.640">
    <property type="match status" value="1"/>
</dbReference>
<dbReference type="AlphaFoldDB" id="A0AAW2HP18"/>
<evidence type="ECO:0000256" key="6">
    <source>
        <dbReference type="ARBA" id="ARBA00023186"/>
    </source>
</evidence>
<organism evidence="8">
    <name type="scientific">Menopon gallinae</name>
    <name type="common">poultry shaft louse</name>
    <dbReference type="NCBI Taxonomy" id="328185"/>
    <lineage>
        <taxon>Eukaryota</taxon>
        <taxon>Metazoa</taxon>
        <taxon>Ecdysozoa</taxon>
        <taxon>Arthropoda</taxon>
        <taxon>Hexapoda</taxon>
        <taxon>Insecta</taxon>
        <taxon>Pterygota</taxon>
        <taxon>Neoptera</taxon>
        <taxon>Paraneoptera</taxon>
        <taxon>Psocodea</taxon>
        <taxon>Troctomorpha</taxon>
        <taxon>Phthiraptera</taxon>
        <taxon>Amblycera</taxon>
        <taxon>Menoponidae</taxon>
        <taxon>Menopon</taxon>
    </lineage>
</organism>
<feature type="signal peptide" evidence="7">
    <location>
        <begin position="1"/>
        <end position="22"/>
    </location>
</feature>
<evidence type="ECO:0008006" key="9">
    <source>
        <dbReference type="Google" id="ProtNLM"/>
    </source>
</evidence>
<keyword evidence="4 7" id="KW-0732">Signal</keyword>
<dbReference type="Pfam" id="PF10185">
    <property type="entry name" value="Mesd"/>
    <property type="match status" value="1"/>
</dbReference>
<dbReference type="GO" id="GO:0005783">
    <property type="term" value="C:endoplasmic reticulum"/>
    <property type="evidence" value="ECO:0007669"/>
    <property type="project" value="UniProtKB-SubCell"/>
</dbReference>
<evidence type="ECO:0000256" key="7">
    <source>
        <dbReference type="SAM" id="SignalP"/>
    </source>
</evidence>
<evidence type="ECO:0000256" key="1">
    <source>
        <dbReference type="ARBA" id="ARBA00004240"/>
    </source>
</evidence>
<dbReference type="GO" id="GO:0016055">
    <property type="term" value="P:Wnt signaling pathway"/>
    <property type="evidence" value="ECO:0007669"/>
    <property type="project" value="UniProtKB-KW"/>
</dbReference>
<dbReference type="FunFam" id="3.30.70.260:FF:000031">
    <property type="entry name" value="LDLR chaperone MESD"/>
    <property type="match status" value="1"/>
</dbReference>
<comment type="subcellular location">
    <subcellularLocation>
        <location evidence="1">Endoplasmic reticulum</location>
    </subcellularLocation>
</comment>